<keyword evidence="2" id="KW-1133">Transmembrane helix</keyword>
<organism evidence="3 4">
    <name type="scientific">Lentithecium fluviatile CBS 122367</name>
    <dbReference type="NCBI Taxonomy" id="1168545"/>
    <lineage>
        <taxon>Eukaryota</taxon>
        <taxon>Fungi</taxon>
        <taxon>Dikarya</taxon>
        <taxon>Ascomycota</taxon>
        <taxon>Pezizomycotina</taxon>
        <taxon>Dothideomycetes</taxon>
        <taxon>Pleosporomycetidae</taxon>
        <taxon>Pleosporales</taxon>
        <taxon>Massarineae</taxon>
        <taxon>Lentitheciaceae</taxon>
        <taxon>Lentithecium</taxon>
    </lineage>
</organism>
<reference evidence="3" key="1">
    <citation type="journal article" date="2020" name="Stud. Mycol.">
        <title>101 Dothideomycetes genomes: a test case for predicting lifestyles and emergence of pathogens.</title>
        <authorList>
            <person name="Haridas S."/>
            <person name="Albert R."/>
            <person name="Binder M."/>
            <person name="Bloem J."/>
            <person name="Labutti K."/>
            <person name="Salamov A."/>
            <person name="Andreopoulos B."/>
            <person name="Baker S."/>
            <person name="Barry K."/>
            <person name="Bills G."/>
            <person name="Bluhm B."/>
            <person name="Cannon C."/>
            <person name="Castanera R."/>
            <person name="Culley D."/>
            <person name="Daum C."/>
            <person name="Ezra D."/>
            <person name="Gonzalez J."/>
            <person name="Henrissat B."/>
            <person name="Kuo A."/>
            <person name="Liang C."/>
            <person name="Lipzen A."/>
            <person name="Lutzoni F."/>
            <person name="Magnuson J."/>
            <person name="Mondo S."/>
            <person name="Nolan M."/>
            <person name="Ohm R."/>
            <person name="Pangilinan J."/>
            <person name="Park H.-J."/>
            <person name="Ramirez L."/>
            <person name="Alfaro M."/>
            <person name="Sun H."/>
            <person name="Tritt A."/>
            <person name="Yoshinaga Y."/>
            <person name="Zwiers L.-H."/>
            <person name="Turgeon B."/>
            <person name="Goodwin S."/>
            <person name="Spatafora J."/>
            <person name="Crous P."/>
            <person name="Grigoriev I."/>
        </authorList>
    </citation>
    <scope>NUCLEOTIDE SEQUENCE</scope>
    <source>
        <strain evidence="3">CBS 122367</strain>
    </source>
</reference>
<gene>
    <name evidence="3" type="ORF">K458DRAFT_145348</name>
</gene>
<keyword evidence="4" id="KW-1185">Reference proteome</keyword>
<evidence type="ECO:0000256" key="2">
    <source>
        <dbReference type="SAM" id="Phobius"/>
    </source>
</evidence>
<evidence type="ECO:0000313" key="4">
    <source>
        <dbReference type="Proteomes" id="UP000799291"/>
    </source>
</evidence>
<evidence type="ECO:0000313" key="3">
    <source>
        <dbReference type="EMBL" id="KAF2677887.1"/>
    </source>
</evidence>
<feature type="compositionally biased region" description="Pro residues" evidence="1">
    <location>
        <begin position="187"/>
        <end position="198"/>
    </location>
</feature>
<keyword evidence="2" id="KW-0472">Membrane</keyword>
<proteinExistence type="predicted"/>
<dbReference type="EMBL" id="MU005617">
    <property type="protein sequence ID" value="KAF2677887.1"/>
    <property type="molecule type" value="Genomic_DNA"/>
</dbReference>
<sequence>MGKWWAWVCLSRTASRQTIRHVRDERWSYYTAINSRSGAGCWCKLELCDRPPKRRSCFSFLFFSFLSFSFPFLSLPQPDQSIFFLSHRPRIPLPPCQAGRRALKAKQSYKQAGVGYMYRYKCKRRDSRFIGIKDTVYSAEPPLVAQTNGVAGACQHRVESSRTNPAVQLANGTLTCVEMGSFIPMSMPPGHPYSPHPPSSKAKSSQVPSIQVHPHPTSPSLSVKPSPSSQVRQVKPSQVPFTQAKSSRVKYSNKESQVPSPFPLPSTSLRYANSYSPAVTLRMHAAYSHQPKATQKSRMSEMVRMMAWLGDILLSLLPPLLCSACDGLLCGG</sequence>
<protein>
    <submittedName>
        <fullName evidence="3">Uncharacterized protein</fullName>
    </submittedName>
</protein>
<feature type="compositionally biased region" description="Polar residues" evidence="1">
    <location>
        <begin position="230"/>
        <end position="260"/>
    </location>
</feature>
<evidence type="ECO:0000256" key="1">
    <source>
        <dbReference type="SAM" id="MobiDB-lite"/>
    </source>
</evidence>
<feature type="region of interest" description="Disordered" evidence="1">
    <location>
        <begin position="187"/>
        <end position="260"/>
    </location>
</feature>
<dbReference type="AlphaFoldDB" id="A0A6G1II26"/>
<feature type="transmembrane region" description="Helical" evidence="2">
    <location>
        <begin position="57"/>
        <end position="75"/>
    </location>
</feature>
<feature type="compositionally biased region" description="Low complexity" evidence="1">
    <location>
        <begin position="218"/>
        <end position="229"/>
    </location>
</feature>
<name>A0A6G1II26_9PLEO</name>
<keyword evidence="2" id="KW-0812">Transmembrane</keyword>
<accession>A0A6G1II26</accession>
<dbReference type="Proteomes" id="UP000799291">
    <property type="component" value="Unassembled WGS sequence"/>
</dbReference>